<proteinExistence type="predicted"/>
<reference evidence="1 2" key="1">
    <citation type="journal article" date="2020" name="IScience">
        <title>Genome Sequencing of the Endangered Kingdonia uniflora (Circaeasteraceae, Ranunculales) Reveals Potential Mechanisms of Evolutionary Specialization.</title>
        <authorList>
            <person name="Sun Y."/>
            <person name="Deng T."/>
            <person name="Zhang A."/>
            <person name="Moore M.J."/>
            <person name="Landis J.B."/>
            <person name="Lin N."/>
            <person name="Zhang H."/>
            <person name="Zhang X."/>
            <person name="Huang J."/>
            <person name="Zhang X."/>
            <person name="Sun H."/>
            <person name="Wang H."/>
        </authorList>
    </citation>
    <scope>NUCLEOTIDE SEQUENCE [LARGE SCALE GENOMIC DNA]</scope>
    <source>
        <strain evidence="1">TB1705</strain>
        <tissue evidence="1">Leaf</tissue>
    </source>
</reference>
<name>A0A7J7M450_9MAGN</name>
<accession>A0A7J7M450</accession>
<keyword evidence="2" id="KW-1185">Reference proteome</keyword>
<sequence length="141" mass="15413">MGASTSSEQISTEQKELESVAASTGVLPILQKAFSKLCDLQTNSIHFILFQECFSLNFTNSIAEESSSVHECFPKLLANLGSAIVNTFFMADKGGFNWVKFLRGYIKCCGRESTSLSLNTLCRLYAATSTKAGITSILEFE</sequence>
<evidence type="ECO:0000313" key="2">
    <source>
        <dbReference type="Proteomes" id="UP000541444"/>
    </source>
</evidence>
<dbReference type="AlphaFoldDB" id="A0A7J7M450"/>
<gene>
    <name evidence="1" type="ORF">GIB67_011231</name>
</gene>
<evidence type="ECO:0000313" key="1">
    <source>
        <dbReference type="EMBL" id="KAF6149622.1"/>
    </source>
</evidence>
<organism evidence="1 2">
    <name type="scientific">Kingdonia uniflora</name>
    <dbReference type="NCBI Taxonomy" id="39325"/>
    <lineage>
        <taxon>Eukaryota</taxon>
        <taxon>Viridiplantae</taxon>
        <taxon>Streptophyta</taxon>
        <taxon>Embryophyta</taxon>
        <taxon>Tracheophyta</taxon>
        <taxon>Spermatophyta</taxon>
        <taxon>Magnoliopsida</taxon>
        <taxon>Ranunculales</taxon>
        <taxon>Circaeasteraceae</taxon>
        <taxon>Kingdonia</taxon>
    </lineage>
</organism>
<dbReference type="Proteomes" id="UP000541444">
    <property type="component" value="Unassembled WGS sequence"/>
</dbReference>
<comment type="caution">
    <text evidence="1">The sequence shown here is derived from an EMBL/GenBank/DDBJ whole genome shotgun (WGS) entry which is preliminary data.</text>
</comment>
<dbReference type="OrthoDB" id="289228at2759"/>
<dbReference type="EMBL" id="JACGCM010001789">
    <property type="protein sequence ID" value="KAF6149622.1"/>
    <property type="molecule type" value="Genomic_DNA"/>
</dbReference>
<protein>
    <submittedName>
        <fullName evidence="1">Uncharacterized protein</fullName>
    </submittedName>
</protein>